<dbReference type="InterPro" id="IPR053855">
    <property type="entry name" value="DUF6931"/>
</dbReference>
<keyword evidence="2" id="KW-1185">Reference proteome</keyword>
<dbReference type="EMBL" id="CP041614">
    <property type="protein sequence ID" value="QDO83345.1"/>
    <property type="molecule type" value="Genomic_DNA"/>
</dbReference>
<evidence type="ECO:0000313" key="1">
    <source>
        <dbReference type="EMBL" id="QDO83345.1"/>
    </source>
</evidence>
<dbReference type="RefSeq" id="WP_144045724.1">
    <property type="nucleotide sequence ID" value="NZ_CP041614.1"/>
</dbReference>
<proteinExistence type="predicted"/>
<gene>
    <name evidence="1" type="ORF">FM037_09025</name>
</gene>
<sequence length="187" mass="20593">MTLLKIPYQSAQDILDLYTPEVSFSQLANKKMLPLELIEIAFENELYAEAVMYLAHALPLRETIWWAYCCAHSRDDWNEAEANAIRAAKAWVHIPDEASRRFAEAMANKSGLESGAGWAAQAAFWSGGSITQPDDPIVPPPPYLYAQAAAGCISLTAILPDGSKAKKRYRQFIDIALHIAKGGNGQI</sequence>
<evidence type="ECO:0000313" key="2">
    <source>
        <dbReference type="Proteomes" id="UP000315947"/>
    </source>
</evidence>
<organism evidence="1 2">
    <name type="scientific">Shewanella psychropiezotolerans</name>
    <dbReference type="NCBI Taxonomy" id="2593655"/>
    <lineage>
        <taxon>Bacteria</taxon>
        <taxon>Pseudomonadati</taxon>
        <taxon>Pseudomonadota</taxon>
        <taxon>Gammaproteobacteria</taxon>
        <taxon>Alteromonadales</taxon>
        <taxon>Shewanellaceae</taxon>
        <taxon>Shewanella</taxon>
    </lineage>
</organism>
<protein>
    <submittedName>
        <fullName evidence="1">Twin-arginine translocation pathway signal</fullName>
    </submittedName>
</protein>
<dbReference type="Pfam" id="PF22011">
    <property type="entry name" value="DUF6931"/>
    <property type="match status" value="1"/>
</dbReference>
<reference evidence="1 2" key="1">
    <citation type="submission" date="2019-07" db="EMBL/GenBank/DDBJ databases">
        <title>Shewanella sp. YLB-06 whole genomic sequence.</title>
        <authorList>
            <person name="Yu L."/>
        </authorList>
    </citation>
    <scope>NUCLEOTIDE SEQUENCE [LARGE SCALE GENOMIC DNA]</scope>
    <source>
        <strain evidence="1 2">YLB-06</strain>
    </source>
</reference>
<accession>A0ABX5WW73</accession>
<dbReference type="Proteomes" id="UP000315947">
    <property type="component" value="Chromosome"/>
</dbReference>
<name>A0ABX5WW73_9GAMM</name>